<keyword evidence="1" id="KW-0472">Membrane</keyword>
<keyword evidence="3" id="KW-1185">Reference proteome</keyword>
<accession>A0ABV8RG83</accession>
<keyword evidence="1" id="KW-1133">Transmembrane helix</keyword>
<dbReference type="Pfam" id="PF11003">
    <property type="entry name" value="DUF2842"/>
    <property type="match status" value="1"/>
</dbReference>
<feature type="transmembrane region" description="Helical" evidence="1">
    <location>
        <begin position="47"/>
        <end position="68"/>
    </location>
</feature>
<comment type="caution">
    <text evidence="2">The sequence shown here is derived from an EMBL/GenBank/DDBJ whole genome shotgun (WGS) entry which is preliminary data.</text>
</comment>
<name>A0ABV8RG83_9SPHN</name>
<dbReference type="Proteomes" id="UP001595887">
    <property type="component" value="Unassembled WGS sequence"/>
</dbReference>
<dbReference type="EMBL" id="JBHSDH010000013">
    <property type="protein sequence ID" value="MFC4292223.1"/>
    <property type="molecule type" value="Genomic_DNA"/>
</dbReference>
<dbReference type="RefSeq" id="WP_381422735.1">
    <property type="nucleotide sequence ID" value="NZ_JBHSDH010000013.1"/>
</dbReference>
<reference evidence="3" key="1">
    <citation type="journal article" date="2019" name="Int. J. Syst. Evol. Microbiol.">
        <title>The Global Catalogue of Microorganisms (GCM) 10K type strain sequencing project: providing services to taxonomists for standard genome sequencing and annotation.</title>
        <authorList>
            <consortium name="The Broad Institute Genomics Platform"/>
            <consortium name="The Broad Institute Genome Sequencing Center for Infectious Disease"/>
            <person name="Wu L."/>
            <person name="Ma J."/>
        </authorList>
    </citation>
    <scope>NUCLEOTIDE SEQUENCE [LARGE SCALE GENOMIC DNA]</scope>
    <source>
        <strain evidence="3">CECT 8531</strain>
    </source>
</reference>
<feature type="transmembrane region" description="Helical" evidence="1">
    <location>
        <begin position="15"/>
        <end position="35"/>
    </location>
</feature>
<evidence type="ECO:0000256" key="1">
    <source>
        <dbReference type="SAM" id="Phobius"/>
    </source>
</evidence>
<evidence type="ECO:0000313" key="3">
    <source>
        <dbReference type="Proteomes" id="UP001595887"/>
    </source>
</evidence>
<protein>
    <submittedName>
        <fullName evidence="2">DUF2842 domain-containing protein</fullName>
    </submittedName>
</protein>
<evidence type="ECO:0000313" key="2">
    <source>
        <dbReference type="EMBL" id="MFC4292223.1"/>
    </source>
</evidence>
<keyword evidence="1" id="KW-0812">Transmembrane</keyword>
<gene>
    <name evidence="2" type="ORF">ACFOWX_07320</name>
</gene>
<dbReference type="InterPro" id="IPR021265">
    <property type="entry name" value="DUF2842"/>
</dbReference>
<organism evidence="2 3">
    <name type="scientific">Sphingorhabdus arenilitoris</name>
    <dbReference type="NCBI Taxonomy" id="1490041"/>
    <lineage>
        <taxon>Bacteria</taxon>
        <taxon>Pseudomonadati</taxon>
        <taxon>Pseudomonadota</taxon>
        <taxon>Alphaproteobacteria</taxon>
        <taxon>Sphingomonadales</taxon>
        <taxon>Sphingomonadaceae</taxon>
        <taxon>Sphingorhabdus</taxon>
    </lineage>
</organism>
<proteinExistence type="predicted"/>
<sequence length="79" mass="9033">MNEPETYKPSWRKPAGVLLIMAYITIWAVIVVSQWELIGKLPILVQSVIYLIAGIIWLLPLKPLLIWIETGKFKAPMSE</sequence>